<reference evidence="2" key="1">
    <citation type="journal article" date="2023" name="Mol. Phylogenet. Evol.">
        <title>Genome-scale phylogeny and comparative genomics of the fungal order Sordariales.</title>
        <authorList>
            <person name="Hensen N."/>
            <person name="Bonometti L."/>
            <person name="Westerberg I."/>
            <person name="Brannstrom I.O."/>
            <person name="Guillou S."/>
            <person name="Cros-Aarteil S."/>
            <person name="Calhoun S."/>
            <person name="Haridas S."/>
            <person name="Kuo A."/>
            <person name="Mondo S."/>
            <person name="Pangilinan J."/>
            <person name="Riley R."/>
            <person name="LaButti K."/>
            <person name="Andreopoulos B."/>
            <person name="Lipzen A."/>
            <person name="Chen C."/>
            <person name="Yan M."/>
            <person name="Daum C."/>
            <person name="Ng V."/>
            <person name="Clum A."/>
            <person name="Steindorff A."/>
            <person name="Ohm R.A."/>
            <person name="Martin F."/>
            <person name="Silar P."/>
            <person name="Natvig D.O."/>
            <person name="Lalanne C."/>
            <person name="Gautier V."/>
            <person name="Ament-Velasquez S.L."/>
            <person name="Kruys A."/>
            <person name="Hutchinson M.I."/>
            <person name="Powell A.J."/>
            <person name="Barry K."/>
            <person name="Miller A.N."/>
            <person name="Grigoriev I.V."/>
            <person name="Debuchy R."/>
            <person name="Gladieux P."/>
            <person name="Hiltunen Thoren M."/>
            <person name="Johannesson H."/>
        </authorList>
    </citation>
    <scope>NUCLEOTIDE SEQUENCE</scope>
    <source>
        <strain evidence="2">PSN293</strain>
    </source>
</reference>
<comment type="caution">
    <text evidence="2">The sequence shown here is derived from an EMBL/GenBank/DDBJ whole genome shotgun (WGS) entry which is preliminary data.</text>
</comment>
<dbReference type="Proteomes" id="UP001301769">
    <property type="component" value="Unassembled WGS sequence"/>
</dbReference>
<evidence type="ECO:0000256" key="1">
    <source>
        <dbReference type="SAM" id="SignalP"/>
    </source>
</evidence>
<gene>
    <name evidence="2" type="ORF">QBC37DRAFT_113714</name>
</gene>
<keyword evidence="3" id="KW-1185">Reference proteome</keyword>
<sequence>MPALSGLWVLFFLFLRSCSNGTVHSCLGLSFLYKWVLSSWSFSALHVLVSYCSGRCGSLLYLHTENTHVHHPELICTCSSCPCLSTYLGFKRPLPSATCDLLRFKAFYWGMRRHSAAQVVRDLLRT</sequence>
<feature type="signal peptide" evidence="1">
    <location>
        <begin position="1"/>
        <end position="21"/>
    </location>
</feature>
<accession>A0AAN7B9N9</accession>
<proteinExistence type="predicted"/>
<dbReference type="EMBL" id="MU858074">
    <property type="protein sequence ID" value="KAK4215963.1"/>
    <property type="molecule type" value="Genomic_DNA"/>
</dbReference>
<evidence type="ECO:0000313" key="3">
    <source>
        <dbReference type="Proteomes" id="UP001301769"/>
    </source>
</evidence>
<reference evidence="2" key="2">
    <citation type="submission" date="2023-05" db="EMBL/GenBank/DDBJ databases">
        <authorList>
            <consortium name="Lawrence Berkeley National Laboratory"/>
            <person name="Steindorff A."/>
            <person name="Hensen N."/>
            <person name="Bonometti L."/>
            <person name="Westerberg I."/>
            <person name="Brannstrom I.O."/>
            <person name="Guillou S."/>
            <person name="Cros-Aarteil S."/>
            <person name="Calhoun S."/>
            <person name="Haridas S."/>
            <person name="Kuo A."/>
            <person name="Mondo S."/>
            <person name="Pangilinan J."/>
            <person name="Riley R."/>
            <person name="Labutti K."/>
            <person name="Andreopoulos B."/>
            <person name="Lipzen A."/>
            <person name="Chen C."/>
            <person name="Yanf M."/>
            <person name="Daum C."/>
            <person name="Ng V."/>
            <person name="Clum A."/>
            <person name="Ohm R."/>
            <person name="Martin F."/>
            <person name="Silar P."/>
            <person name="Natvig D."/>
            <person name="Lalanne C."/>
            <person name="Gautier V."/>
            <person name="Ament-Velasquez S.L."/>
            <person name="Kruys A."/>
            <person name="Hutchinson M.I."/>
            <person name="Powell A.J."/>
            <person name="Barry K."/>
            <person name="Miller A.N."/>
            <person name="Grigoriev I.V."/>
            <person name="Debuchy R."/>
            <person name="Gladieux P."/>
            <person name="Thoren M.H."/>
            <person name="Johannesson H."/>
        </authorList>
    </citation>
    <scope>NUCLEOTIDE SEQUENCE</scope>
    <source>
        <strain evidence="2">PSN293</strain>
    </source>
</reference>
<dbReference type="AlphaFoldDB" id="A0AAN7B9N9"/>
<evidence type="ECO:0008006" key="4">
    <source>
        <dbReference type="Google" id="ProtNLM"/>
    </source>
</evidence>
<protein>
    <recommendedName>
        <fullName evidence="4">Secreted protein</fullName>
    </recommendedName>
</protein>
<evidence type="ECO:0000313" key="2">
    <source>
        <dbReference type="EMBL" id="KAK4215963.1"/>
    </source>
</evidence>
<keyword evidence="1" id="KW-0732">Signal</keyword>
<name>A0AAN7B9N9_9PEZI</name>
<organism evidence="2 3">
    <name type="scientific">Rhypophila decipiens</name>
    <dbReference type="NCBI Taxonomy" id="261697"/>
    <lineage>
        <taxon>Eukaryota</taxon>
        <taxon>Fungi</taxon>
        <taxon>Dikarya</taxon>
        <taxon>Ascomycota</taxon>
        <taxon>Pezizomycotina</taxon>
        <taxon>Sordariomycetes</taxon>
        <taxon>Sordariomycetidae</taxon>
        <taxon>Sordariales</taxon>
        <taxon>Naviculisporaceae</taxon>
        <taxon>Rhypophila</taxon>
    </lineage>
</organism>
<feature type="chain" id="PRO_5042861869" description="Secreted protein" evidence="1">
    <location>
        <begin position="22"/>
        <end position="126"/>
    </location>
</feature>